<dbReference type="GeneID" id="64692983"/>
<gene>
    <name evidence="2" type="ORF">F5147DRAFT_564447</name>
</gene>
<name>A0A9P7K0R4_9AGAM</name>
<dbReference type="Proteomes" id="UP000823399">
    <property type="component" value="Unassembled WGS sequence"/>
</dbReference>
<comment type="caution">
    <text evidence="2">The sequence shown here is derived from an EMBL/GenBank/DDBJ whole genome shotgun (WGS) entry which is preliminary data.</text>
</comment>
<dbReference type="OrthoDB" id="3269417at2759"/>
<proteinExistence type="predicted"/>
<accession>A0A9P7K0R4</accession>
<feature type="region of interest" description="Disordered" evidence="1">
    <location>
        <begin position="120"/>
        <end position="142"/>
    </location>
</feature>
<evidence type="ECO:0000256" key="1">
    <source>
        <dbReference type="SAM" id="MobiDB-lite"/>
    </source>
</evidence>
<feature type="compositionally biased region" description="Polar residues" evidence="1">
    <location>
        <begin position="132"/>
        <end position="142"/>
    </location>
</feature>
<dbReference type="EMBL" id="JABBWM010000002">
    <property type="protein sequence ID" value="KAG2119467.1"/>
    <property type="molecule type" value="Genomic_DNA"/>
</dbReference>
<reference evidence="2" key="1">
    <citation type="journal article" date="2020" name="New Phytol.">
        <title>Comparative genomics reveals dynamic genome evolution in host specialist ectomycorrhizal fungi.</title>
        <authorList>
            <person name="Lofgren L.A."/>
            <person name="Nguyen N.H."/>
            <person name="Vilgalys R."/>
            <person name="Ruytinx J."/>
            <person name="Liao H.L."/>
            <person name="Branco S."/>
            <person name="Kuo A."/>
            <person name="LaButti K."/>
            <person name="Lipzen A."/>
            <person name="Andreopoulos W."/>
            <person name="Pangilinan J."/>
            <person name="Riley R."/>
            <person name="Hundley H."/>
            <person name="Na H."/>
            <person name="Barry K."/>
            <person name="Grigoriev I.V."/>
            <person name="Stajich J.E."/>
            <person name="Kennedy P.G."/>
        </authorList>
    </citation>
    <scope>NUCLEOTIDE SEQUENCE</scope>
    <source>
        <strain evidence="2">FC423</strain>
    </source>
</reference>
<organism evidence="2 3">
    <name type="scientific">Suillus discolor</name>
    <dbReference type="NCBI Taxonomy" id="1912936"/>
    <lineage>
        <taxon>Eukaryota</taxon>
        <taxon>Fungi</taxon>
        <taxon>Dikarya</taxon>
        <taxon>Basidiomycota</taxon>
        <taxon>Agaricomycotina</taxon>
        <taxon>Agaricomycetes</taxon>
        <taxon>Agaricomycetidae</taxon>
        <taxon>Boletales</taxon>
        <taxon>Suillineae</taxon>
        <taxon>Suillaceae</taxon>
        <taxon>Suillus</taxon>
    </lineage>
</organism>
<evidence type="ECO:0000313" key="2">
    <source>
        <dbReference type="EMBL" id="KAG2119467.1"/>
    </source>
</evidence>
<evidence type="ECO:0000313" key="3">
    <source>
        <dbReference type="Proteomes" id="UP000823399"/>
    </source>
</evidence>
<keyword evidence="3" id="KW-1185">Reference proteome</keyword>
<feature type="non-terminal residue" evidence="2">
    <location>
        <position position="1"/>
    </location>
</feature>
<dbReference type="AlphaFoldDB" id="A0A9P7K0R4"/>
<dbReference type="RefSeq" id="XP_041299293.1">
    <property type="nucleotide sequence ID" value="XM_041430724.1"/>
</dbReference>
<protein>
    <submittedName>
        <fullName evidence="2">Uncharacterized protein</fullName>
    </submittedName>
</protein>
<sequence length="184" mass="20894">RYRQIPMFGPATIRQFLANASDMTHMAARNFKDLLQCSIPVFDGLLPELHNTTVLRLLFTMAHWHGLAKLWMHSDLTINIMDQVTSAVGGQFRNFKAQVCSAYNTQELCQEVEARTQRHAKRAAKQVGGQEGKQSSLLKEQAAQSAGSPKDMHCKKVFNFQTYKFHALGDYVSTIQPVWHILFI</sequence>